<keyword evidence="4" id="KW-1134">Transmembrane beta strand</keyword>
<evidence type="ECO:0000256" key="3">
    <source>
        <dbReference type="ARBA" id="ARBA00022448"/>
    </source>
</evidence>
<dbReference type="PROSITE" id="PS51257">
    <property type="entry name" value="PROKAR_LIPOPROTEIN"/>
    <property type="match status" value="1"/>
</dbReference>
<dbReference type="EMBL" id="FOQO01000007">
    <property type="protein sequence ID" value="SFJ13096.1"/>
    <property type="molecule type" value="Genomic_DNA"/>
</dbReference>
<evidence type="ECO:0000256" key="4">
    <source>
        <dbReference type="ARBA" id="ARBA00022452"/>
    </source>
</evidence>
<dbReference type="AlphaFoldDB" id="A0A1I3NWG0"/>
<dbReference type="PANTHER" id="PTHR33619">
    <property type="entry name" value="POLYSACCHARIDE EXPORT PROTEIN GFCE-RELATED"/>
    <property type="match status" value="1"/>
</dbReference>
<keyword evidence="3" id="KW-0813">Transport</keyword>
<comment type="subcellular location">
    <subcellularLocation>
        <location evidence="1">Cell outer membrane</location>
        <topology evidence="1">Multi-pass membrane protein</topology>
    </subcellularLocation>
</comment>
<dbReference type="GO" id="GO:0046930">
    <property type="term" value="C:pore complex"/>
    <property type="evidence" value="ECO:0007669"/>
    <property type="project" value="UniProtKB-KW"/>
</dbReference>
<evidence type="ECO:0000256" key="1">
    <source>
        <dbReference type="ARBA" id="ARBA00004571"/>
    </source>
</evidence>
<comment type="similarity">
    <text evidence="2">Belongs to the BexD/CtrA/VexA family.</text>
</comment>
<dbReference type="GO" id="GO:0009279">
    <property type="term" value="C:cell outer membrane"/>
    <property type="evidence" value="ECO:0007669"/>
    <property type="project" value="UniProtKB-SubCell"/>
</dbReference>
<feature type="domain" description="Polysaccharide export protein N-terminal" evidence="15">
    <location>
        <begin position="47"/>
        <end position="143"/>
    </location>
</feature>
<dbReference type="OrthoDB" id="662756at2"/>
<evidence type="ECO:0000256" key="13">
    <source>
        <dbReference type="ARBA" id="ARBA00023237"/>
    </source>
</evidence>
<evidence type="ECO:0000313" key="17">
    <source>
        <dbReference type="EMBL" id="SFJ13096.1"/>
    </source>
</evidence>
<dbReference type="InterPro" id="IPR054765">
    <property type="entry name" value="SLBB_dom"/>
</dbReference>
<evidence type="ECO:0000259" key="16">
    <source>
        <dbReference type="Pfam" id="PF22461"/>
    </source>
</evidence>
<evidence type="ECO:0000256" key="9">
    <source>
        <dbReference type="ARBA" id="ARBA00023065"/>
    </source>
</evidence>
<evidence type="ECO:0000259" key="15">
    <source>
        <dbReference type="Pfam" id="PF02563"/>
    </source>
</evidence>
<keyword evidence="18" id="KW-1185">Reference proteome</keyword>
<keyword evidence="13" id="KW-0998">Cell outer membrane</keyword>
<keyword evidence="14" id="KW-0449">Lipoprotein</keyword>
<evidence type="ECO:0000256" key="10">
    <source>
        <dbReference type="ARBA" id="ARBA00023114"/>
    </source>
</evidence>
<evidence type="ECO:0000256" key="2">
    <source>
        <dbReference type="ARBA" id="ARBA00009450"/>
    </source>
</evidence>
<dbReference type="RefSeq" id="WP_090628403.1">
    <property type="nucleotide sequence ID" value="NZ_FOQO01000007.1"/>
</dbReference>
<dbReference type="InterPro" id="IPR003715">
    <property type="entry name" value="Poly_export_N"/>
</dbReference>
<accession>A0A1I3NWG0</accession>
<evidence type="ECO:0000256" key="7">
    <source>
        <dbReference type="ARBA" id="ARBA00022729"/>
    </source>
</evidence>
<dbReference type="Gene3D" id="3.30.1950.10">
    <property type="entry name" value="wza like domain"/>
    <property type="match status" value="1"/>
</dbReference>
<evidence type="ECO:0000256" key="6">
    <source>
        <dbReference type="ARBA" id="ARBA00022692"/>
    </source>
</evidence>
<dbReference type="GO" id="GO:0015159">
    <property type="term" value="F:polysaccharide transmembrane transporter activity"/>
    <property type="evidence" value="ECO:0007669"/>
    <property type="project" value="InterPro"/>
</dbReference>
<dbReference type="PANTHER" id="PTHR33619:SF3">
    <property type="entry name" value="POLYSACCHARIDE EXPORT PROTEIN GFCE-RELATED"/>
    <property type="match status" value="1"/>
</dbReference>
<dbReference type="Pfam" id="PF02563">
    <property type="entry name" value="Poly_export"/>
    <property type="match status" value="1"/>
</dbReference>
<dbReference type="STRING" id="1477437.SAMN05444682_107319"/>
<keyword evidence="10" id="KW-0626">Porin</keyword>
<keyword evidence="5" id="KW-0762">Sugar transport</keyword>
<evidence type="ECO:0000313" key="18">
    <source>
        <dbReference type="Proteomes" id="UP000198670"/>
    </source>
</evidence>
<reference evidence="17 18" key="1">
    <citation type="submission" date="2016-10" db="EMBL/GenBank/DDBJ databases">
        <authorList>
            <person name="de Groot N.N."/>
        </authorList>
    </citation>
    <scope>NUCLEOTIDE SEQUENCE [LARGE SCALE GENOMIC DNA]</scope>
    <source>
        <strain evidence="17 18">RK1</strain>
    </source>
</reference>
<gene>
    <name evidence="17" type="ORF">SAMN05444682_107319</name>
</gene>
<evidence type="ECO:0000256" key="5">
    <source>
        <dbReference type="ARBA" id="ARBA00022597"/>
    </source>
</evidence>
<evidence type="ECO:0000256" key="14">
    <source>
        <dbReference type="ARBA" id="ARBA00023288"/>
    </source>
</evidence>
<evidence type="ECO:0000256" key="8">
    <source>
        <dbReference type="ARBA" id="ARBA00023047"/>
    </source>
</evidence>
<keyword evidence="6" id="KW-0812">Transmembrane</keyword>
<keyword evidence="7" id="KW-0732">Signal</keyword>
<keyword evidence="12" id="KW-0564">Palmitate</keyword>
<dbReference type="GO" id="GO:0006811">
    <property type="term" value="P:monoatomic ion transport"/>
    <property type="evidence" value="ECO:0007669"/>
    <property type="project" value="UniProtKB-KW"/>
</dbReference>
<evidence type="ECO:0000256" key="11">
    <source>
        <dbReference type="ARBA" id="ARBA00023136"/>
    </source>
</evidence>
<feature type="domain" description="SLBB" evidence="16">
    <location>
        <begin position="147"/>
        <end position="226"/>
    </location>
</feature>
<proteinExistence type="inferred from homology"/>
<dbReference type="Proteomes" id="UP000198670">
    <property type="component" value="Unassembled WGS sequence"/>
</dbReference>
<keyword evidence="9" id="KW-0406">Ion transport</keyword>
<organism evidence="17 18">
    <name type="scientific">Parapedobacter indicus</name>
    <dbReference type="NCBI Taxonomy" id="1477437"/>
    <lineage>
        <taxon>Bacteria</taxon>
        <taxon>Pseudomonadati</taxon>
        <taxon>Bacteroidota</taxon>
        <taxon>Sphingobacteriia</taxon>
        <taxon>Sphingobacteriales</taxon>
        <taxon>Sphingobacteriaceae</taxon>
        <taxon>Parapedobacter</taxon>
    </lineage>
</organism>
<dbReference type="InterPro" id="IPR049712">
    <property type="entry name" value="Poly_export"/>
</dbReference>
<keyword evidence="8" id="KW-0625">Polysaccharide transport</keyword>
<sequence length="262" mass="28379">MTKNTLCLLTLGLLVGFSSCVSNKKTIYFRDIPTDSPWVNLPAYHEPLIQVDDILHITIQTIDGGTTAAINQLSGAPANAGNPAAPTIGNNVPTGYLVDEEGQVTIPMLGTLKVAGLTTPEARKLISGAASKYFNDPTVQVRFANFKITVIGEVAKPATYTVPNEKITLLDAIGMAGDLTIHGLRENVLLVRDNNGQKEFVRFNLNSYETFESPYFYLKQNDVIYVEPGKSKVASTNVARTQAISIFASAVTIITVIISRLF</sequence>
<evidence type="ECO:0000256" key="12">
    <source>
        <dbReference type="ARBA" id="ARBA00023139"/>
    </source>
</evidence>
<keyword evidence="11" id="KW-0472">Membrane</keyword>
<name>A0A1I3NWG0_9SPHI</name>
<dbReference type="Pfam" id="PF22461">
    <property type="entry name" value="SLBB_2"/>
    <property type="match status" value="1"/>
</dbReference>
<protein>
    <submittedName>
        <fullName evidence="17">Polysaccharide export outer membrane protein</fullName>
    </submittedName>
</protein>
<dbReference type="GO" id="GO:0015288">
    <property type="term" value="F:porin activity"/>
    <property type="evidence" value="ECO:0007669"/>
    <property type="project" value="UniProtKB-KW"/>
</dbReference>